<dbReference type="PANTHER" id="PTHR43777">
    <property type="entry name" value="MOLYBDENUM COFACTOR CYTIDYLYLTRANSFERASE"/>
    <property type="match status" value="1"/>
</dbReference>
<keyword evidence="3" id="KW-0808">Transferase</keyword>
<dbReference type="GO" id="GO:0016779">
    <property type="term" value="F:nucleotidyltransferase activity"/>
    <property type="evidence" value="ECO:0007669"/>
    <property type="project" value="UniProtKB-ARBA"/>
</dbReference>
<sequence length="220" mass="24705">MSPIKHVVISAAGIGSRLGLNKPKCLVEVAGRSLLDWHLQRLQWAESVWLVVGFREEDVIEHAVALRPDIIIVRNPDYARTNTLQSIYRVSRHLSDRMLILDADTILEDRSLQNFLTAGEQHEQLVGVSPYLTSDGVRVLLDAAGEQVIRFTREPISDLEWTGIAIIRPELVVDKPIYVYEAIEAHTPMPAFTIKAFDIDTTADLDMARNVLANQWGGNE</sequence>
<dbReference type="EMBL" id="FOMO01000002">
    <property type="protein sequence ID" value="SFD57596.1"/>
    <property type="molecule type" value="Genomic_DNA"/>
</dbReference>
<keyword evidence="1" id="KW-0460">Magnesium</keyword>
<organism evidence="3 4">
    <name type="scientific">Pseudomonas straminea</name>
    <dbReference type="NCBI Taxonomy" id="47882"/>
    <lineage>
        <taxon>Bacteria</taxon>
        <taxon>Pseudomonadati</taxon>
        <taxon>Pseudomonadota</taxon>
        <taxon>Gammaproteobacteria</taxon>
        <taxon>Pseudomonadales</taxon>
        <taxon>Pseudomonadaceae</taxon>
        <taxon>Phytopseudomonas</taxon>
    </lineage>
</organism>
<gene>
    <name evidence="3" type="ORF">SAMN05216372_102513</name>
</gene>
<dbReference type="Gene3D" id="3.90.550.10">
    <property type="entry name" value="Spore Coat Polysaccharide Biosynthesis Protein SpsA, Chain A"/>
    <property type="match status" value="1"/>
</dbReference>
<dbReference type="InterPro" id="IPR025877">
    <property type="entry name" value="MobA-like_NTP_Trfase"/>
</dbReference>
<proteinExistence type="predicted"/>
<dbReference type="SUPFAM" id="SSF53448">
    <property type="entry name" value="Nucleotide-diphospho-sugar transferases"/>
    <property type="match status" value="1"/>
</dbReference>
<reference evidence="4" key="1">
    <citation type="submission" date="2016-10" db="EMBL/GenBank/DDBJ databases">
        <authorList>
            <person name="Varghese N."/>
            <person name="Submissions S."/>
        </authorList>
    </citation>
    <scope>NUCLEOTIDE SEQUENCE [LARGE SCALE GENOMIC DNA]</scope>
    <source>
        <strain evidence="4">JCM 2783</strain>
    </source>
</reference>
<accession>A0A1I1TG59</accession>
<keyword evidence="4" id="KW-1185">Reference proteome</keyword>
<evidence type="ECO:0000256" key="1">
    <source>
        <dbReference type="ARBA" id="ARBA00022842"/>
    </source>
</evidence>
<evidence type="ECO:0000313" key="3">
    <source>
        <dbReference type="EMBL" id="SFD57596.1"/>
    </source>
</evidence>
<name>A0A1I1TG59_PSEOC</name>
<keyword evidence="3" id="KW-0418">Kinase</keyword>
<evidence type="ECO:0000313" key="4">
    <source>
        <dbReference type="Proteomes" id="UP000243950"/>
    </source>
</evidence>
<dbReference type="Pfam" id="PF12804">
    <property type="entry name" value="NTP_transf_3"/>
    <property type="match status" value="1"/>
</dbReference>
<dbReference type="RefSeq" id="WP_093502109.1">
    <property type="nucleotide sequence ID" value="NZ_BSSG01000002.1"/>
</dbReference>
<feature type="domain" description="MobA-like NTP transferase" evidence="2">
    <location>
        <begin position="7"/>
        <end position="129"/>
    </location>
</feature>
<dbReference type="InterPro" id="IPR029044">
    <property type="entry name" value="Nucleotide-diphossugar_trans"/>
</dbReference>
<dbReference type="GO" id="GO:0016301">
    <property type="term" value="F:kinase activity"/>
    <property type="evidence" value="ECO:0007669"/>
    <property type="project" value="UniProtKB-KW"/>
</dbReference>
<protein>
    <submittedName>
        <fullName evidence="3">Choline kinase</fullName>
    </submittedName>
</protein>
<dbReference type="AlphaFoldDB" id="A0A1I1TG59"/>
<dbReference type="PANTHER" id="PTHR43777:SF1">
    <property type="entry name" value="MOLYBDENUM COFACTOR CYTIDYLYLTRANSFERASE"/>
    <property type="match status" value="1"/>
</dbReference>
<dbReference type="Proteomes" id="UP000243950">
    <property type="component" value="Unassembled WGS sequence"/>
</dbReference>
<evidence type="ECO:0000259" key="2">
    <source>
        <dbReference type="Pfam" id="PF12804"/>
    </source>
</evidence>